<dbReference type="InterPro" id="IPR058031">
    <property type="entry name" value="AAA_lid_NorR"/>
</dbReference>
<dbReference type="InterPro" id="IPR025944">
    <property type="entry name" value="Sigma_54_int_dom_CS"/>
</dbReference>
<evidence type="ECO:0000259" key="18">
    <source>
        <dbReference type="PROSITE" id="PS50110"/>
    </source>
</evidence>
<dbReference type="InterPro" id="IPR025662">
    <property type="entry name" value="Sigma_54_int_dom_ATP-bd_1"/>
</dbReference>
<dbReference type="PROSITE" id="PS00675">
    <property type="entry name" value="SIGMA54_INTERACT_1"/>
    <property type="match status" value="1"/>
</dbReference>
<feature type="modified residue" description="4-aspartylphosphate" evidence="16">
    <location>
        <position position="51"/>
    </location>
</feature>
<reference evidence="19 20" key="1">
    <citation type="journal article" date="2021" name="Syst. Appl. Microbiol.">
        <title>Persephonella atlantica sp. nov.: How to adapt to physico-chemical gradients in high temperature hydrothermal habitats.</title>
        <authorList>
            <person name="Francois D.X."/>
            <person name="Godfroy A."/>
            <person name="Mathien C."/>
            <person name="Aube J."/>
            <person name="Cathalot C."/>
            <person name="Lesongeur F."/>
            <person name="L'Haridon S."/>
            <person name="Philippon X."/>
            <person name="Roussel E.G."/>
        </authorList>
    </citation>
    <scope>NUCLEOTIDE SEQUENCE [LARGE SCALE GENOMIC DNA]</scope>
    <source>
        <strain evidence="19 20">MO1340</strain>
    </source>
</reference>
<keyword evidence="8" id="KW-0902">Two-component regulatory system</keyword>
<name>A0ABS1GF94_9AQUI</name>
<evidence type="ECO:0000256" key="10">
    <source>
        <dbReference type="ARBA" id="ARBA00023125"/>
    </source>
</evidence>
<dbReference type="Pfam" id="PF00158">
    <property type="entry name" value="Sigma54_activat"/>
    <property type="match status" value="1"/>
</dbReference>
<evidence type="ECO:0000256" key="12">
    <source>
        <dbReference type="ARBA" id="ARBA00023163"/>
    </source>
</evidence>
<evidence type="ECO:0000256" key="3">
    <source>
        <dbReference type="ARBA" id="ARBA00022490"/>
    </source>
</evidence>
<evidence type="ECO:0000256" key="8">
    <source>
        <dbReference type="ARBA" id="ARBA00023012"/>
    </source>
</evidence>
<keyword evidence="5 16" id="KW-0597">Phosphoprotein</keyword>
<keyword evidence="4" id="KW-0678">Repressor</keyword>
<dbReference type="SUPFAM" id="SSF52540">
    <property type="entry name" value="P-loop containing nucleoside triphosphate hydrolases"/>
    <property type="match status" value="1"/>
</dbReference>
<dbReference type="PROSITE" id="PS00676">
    <property type="entry name" value="SIGMA54_INTERACT_2"/>
    <property type="match status" value="1"/>
</dbReference>
<evidence type="ECO:0000256" key="14">
    <source>
        <dbReference type="ARBA" id="ARBA00029881"/>
    </source>
</evidence>
<evidence type="ECO:0000256" key="4">
    <source>
        <dbReference type="ARBA" id="ARBA00022491"/>
    </source>
</evidence>
<dbReference type="CDD" id="cd00009">
    <property type="entry name" value="AAA"/>
    <property type="match status" value="1"/>
</dbReference>
<dbReference type="PANTHER" id="PTHR32071:SF95">
    <property type="entry name" value="DNA-BINDING TRANSCRIPTIONAL REGULATOR NTRC"/>
    <property type="match status" value="1"/>
</dbReference>
<evidence type="ECO:0000256" key="7">
    <source>
        <dbReference type="ARBA" id="ARBA00022840"/>
    </source>
</evidence>
<comment type="subcellular location">
    <subcellularLocation>
        <location evidence="1">Cytoplasm</location>
    </subcellularLocation>
</comment>
<dbReference type="SMART" id="SM00382">
    <property type="entry name" value="AAA"/>
    <property type="match status" value="1"/>
</dbReference>
<dbReference type="Gene3D" id="3.40.50.300">
    <property type="entry name" value="P-loop containing nucleotide triphosphate hydrolases"/>
    <property type="match status" value="1"/>
</dbReference>
<feature type="domain" description="Response regulatory" evidence="18">
    <location>
        <begin position="2"/>
        <end position="116"/>
    </location>
</feature>
<dbReference type="InterPro" id="IPR002078">
    <property type="entry name" value="Sigma_54_int"/>
</dbReference>
<keyword evidence="6" id="KW-0547">Nucleotide-binding</keyword>
<keyword evidence="20" id="KW-1185">Reference proteome</keyword>
<evidence type="ECO:0000256" key="2">
    <source>
        <dbReference type="ARBA" id="ARBA00019059"/>
    </source>
</evidence>
<dbReference type="SUPFAM" id="SSF52172">
    <property type="entry name" value="CheY-like"/>
    <property type="match status" value="1"/>
</dbReference>
<evidence type="ECO:0000256" key="13">
    <source>
        <dbReference type="ARBA" id="ARBA00023231"/>
    </source>
</evidence>
<evidence type="ECO:0000313" key="19">
    <source>
        <dbReference type="EMBL" id="MBK3331582.1"/>
    </source>
</evidence>
<keyword evidence="7" id="KW-0067">ATP-binding</keyword>
<evidence type="ECO:0000256" key="16">
    <source>
        <dbReference type="PROSITE-ProRule" id="PRU00169"/>
    </source>
</evidence>
<dbReference type="SUPFAM" id="SSF46689">
    <property type="entry name" value="Homeodomain-like"/>
    <property type="match status" value="1"/>
</dbReference>
<keyword evidence="11" id="KW-0010">Activator</keyword>
<keyword evidence="9" id="KW-0805">Transcription regulation</keyword>
<evidence type="ECO:0000256" key="6">
    <source>
        <dbReference type="ARBA" id="ARBA00022741"/>
    </source>
</evidence>
<dbReference type="Proteomes" id="UP000772812">
    <property type="component" value="Unassembled WGS sequence"/>
</dbReference>
<dbReference type="InterPro" id="IPR011006">
    <property type="entry name" value="CheY-like_superfamily"/>
</dbReference>
<feature type="domain" description="Sigma-54 factor interaction" evidence="17">
    <location>
        <begin position="132"/>
        <end position="361"/>
    </location>
</feature>
<dbReference type="PANTHER" id="PTHR32071">
    <property type="entry name" value="TRANSCRIPTIONAL REGULATORY PROTEIN"/>
    <property type="match status" value="1"/>
</dbReference>
<evidence type="ECO:0000256" key="15">
    <source>
        <dbReference type="ARBA" id="ARBA00031910"/>
    </source>
</evidence>
<evidence type="ECO:0000256" key="11">
    <source>
        <dbReference type="ARBA" id="ARBA00023159"/>
    </source>
</evidence>
<keyword evidence="3" id="KW-0963">Cytoplasm</keyword>
<dbReference type="EMBL" id="JAACYA010000001">
    <property type="protein sequence ID" value="MBK3331582.1"/>
    <property type="molecule type" value="Genomic_DNA"/>
</dbReference>
<evidence type="ECO:0000256" key="1">
    <source>
        <dbReference type="ARBA" id="ARBA00004496"/>
    </source>
</evidence>
<dbReference type="PROSITE" id="PS00688">
    <property type="entry name" value="SIGMA54_INTERACT_3"/>
    <property type="match status" value="1"/>
</dbReference>
<dbReference type="Pfam" id="PF02954">
    <property type="entry name" value="HTH_8"/>
    <property type="match status" value="1"/>
</dbReference>
<dbReference type="InterPro" id="IPR002197">
    <property type="entry name" value="HTH_Fis"/>
</dbReference>
<accession>A0ABS1GF94</accession>
<dbReference type="Gene3D" id="1.10.8.60">
    <property type="match status" value="1"/>
</dbReference>
<evidence type="ECO:0000256" key="5">
    <source>
        <dbReference type="ARBA" id="ARBA00022553"/>
    </source>
</evidence>
<proteinExistence type="predicted"/>
<dbReference type="InterPro" id="IPR009057">
    <property type="entry name" value="Homeodomain-like_sf"/>
</dbReference>
<evidence type="ECO:0000256" key="9">
    <source>
        <dbReference type="ARBA" id="ARBA00023015"/>
    </source>
</evidence>
<sequence>MKALVFDDERTIRKVMEKILKKEGIEVKSYEDGKNAVEIVKEENPDILFLDISLKDSDGIEILKSVISLENRPYVVMISGHDEYNYLIEAMKLGAFDYIPKPFDINKIRSVVKEIENILSTQTVREKTDVDIIGKSPSMKEVFKIVGRASASNQPVLITGESGTGKEVIAKLIHRYSNRADRPFVAINCAAIPSGLIEAELFGYEKGAFTGADRSRQGKFQAADGGTIFLDEISELPIEAQGKLLRVLQEMEVTPVGSTKSIKVNVRVIAATNKNLVKLIAEGKFREDLFYRLSVIEINIPPLRERKEDIPELVELFTKQALKNHGLKKGGFTKEAVELLKNYDFPGNIRELKNLVNKLIAIYRERPITPELLTIPSGRFQSSEDWRKGIEREVEDMFNRNKKHIYTKIIEEAEKVVIKKVLEYTKGNISEASKYLGIHRNTVHKKIEELNIDVRGKEKG</sequence>
<dbReference type="PRINTS" id="PR01590">
    <property type="entry name" value="HTHFIS"/>
</dbReference>
<dbReference type="InterPro" id="IPR027417">
    <property type="entry name" value="P-loop_NTPase"/>
</dbReference>
<dbReference type="Gene3D" id="3.40.50.2300">
    <property type="match status" value="1"/>
</dbReference>
<dbReference type="InterPro" id="IPR001789">
    <property type="entry name" value="Sig_transdc_resp-reg_receiver"/>
</dbReference>
<dbReference type="InterPro" id="IPR025943">
    <property type="entry name" value="Sigma_54_int_dom_ATP-bd_2"/>
</dbReference>
<protein>
    <recommendedName>
        <fullName evidence="2">DNA-binding transcriptional regulator NtrC</fullName>
    </recommendedName>
    <alternativeName>
        <fullName evidence="14">Nitrogen regulation protein NR(I)</fullName>
    </alternativeName>
    <alternativeName>
        <fullName evidence="15">Nitrogen regulator I</fullName>
    </alternativeName>
</protein>
<evidence type="ECO:0000313" key="20">
    <source>
        <dbReference type="Proteomes" id="UP000772812"/>
    </source>
</evidence>
<dbReference type="RefSeq" id="WP_200673000.1">
    <property type="nucleotide sequence ID" value="NZ_JAACYA010000001.1"/>
</dbReference>
<dbReference type="Gene3D" id="1.10.10.60">
    <property type="entry name" value="Homeodomain-like"/>
    <property type="match status" value="1"/>
</dbReference>
<dbReference type="PROSITE" id="PS50045">
    <property type="entry name" value="SIGMA54_INTERACT_4"/>
    <property type="match status" value="1"/>
</dbReference>
<dbReference type="Pfam" id="PF00072">
    <property type="entry name" value="Response_reg"/>
    <property type="match status" value="1"/>
</dbReference>
<organism evidence="19 20">
    <name type="scientific">Persephonella atlantica</name>
    <dbReference type="NCBI Taxonomy" id="2699429"/>
    <lineage>
        <taxon>Bacteria</taxon>
        <taxon>Pseudomonadati</taxon>
        <taxon>Aquificota</taxon>
        <taxon>Aquificia</taxon>
        <taxon>Aquificales</taxon>
        <taxon>Hydrogenothermaceae</taxon>
        <taxon>Persephonella</taxon>
    </lineage>
</organism>
<dbReference type="Pfam" id="PF25601">
    <property type="entry name" value="AAA_lid_14"/>
    <property type="match status" value="1"/>
</dbReference>
<comment type="caution">
    <text evidence="19">The sequence shown here is derived from an EMBL/GenBank/DDBJ whole genome shotgun (WGS) entry which is preliminary data.</text>
</comment>
<keyword evidence="13" id="KW-0535">Nitrogen fixation</keyword>
<keyword evidence="12" id="KW-0804">Transcription</keyword>
<dbReference type="InterPro" id="IPR003593">
    <property type="entry name" value="AAA+_ATPase"/>
</dbReference>
<keyword evidence="10" id="KW-0238">DNA-binding</keyword>
<gene>
    <name evidence="19" type="ORF">GWK41_00710</name>
</gene>
<dbReference type="PROSITE" id="PS50110">
    <property type="entry name" value="RESPONSE_REGULATORY"/>
    <property type="match status" value="1"/>
</dbReference>
<evidence type="ECO:0000259" key="17">
    <source>
        <dbReference type="PROSITE" id="PS50045"/>
    </source>
</evidence>
<dbReference type="SMART" id="SM00448">
    <property type="entry name" value="REC"/>
    <property type="match status" value="1"/>
</dbReference>